<dbReference type="Proteomes" id="UP000186955">
    <property type="component" value="Unassembled WGS sequence"/>
</dbReference>
<keyword evidence="2" id="KW-1185">Reference proteome</keyword>
<evidence type="ECO:0000313" key="1">
    <source>
        <dbReference type="EMBL" id="OKP11158.1"/>
    </source>
</evidence>
<sequence>MIGQTSIQTVGFAAIRATTFTAALTDIPSVAPLVANAPAATVEPRNVSGHSGNWAFH</sequence>
<dbReference type="AlphaFoldDB" id="A0A1Q5UF99"/>
<gene>
    <name evidence="1" type="ORF">PENSUB_3329</name>
</gene>
<name>A0A1Q5UF99_9EURO</name>
<organism evidence="1 2">
    <name type="scientific">Penicillium subrubescens</name>
    <dbReference type="NCBI Taxonomy" id="1316194"/>
    <lineage>
        <taxon>Eukaryota</taxon>
        <taxon>Fungi</taxon>
        <taxon>Dikarya</taxon>
        <taxon>Ascomycota</taxon>
        <taxon>Pezizomycotina</taxon>
        <taxon>Eurotiomycetes</taxon>
        <taxon>Eurotiomycetidae</taxon>
        <taxon>Eurotiales</taxon>
        <taxon>Aspergillaceae</taxon>
        <taxon>Penicillium</taxon>
    </lineage>
</organism>
<comment type="caution">
    <text evidence="1">The sequence shown here is derived from an EMBL/GenBank/DDBJ whole genome shotgun (WGS) entry which is preliminary data.</text>
</comment>
<protein>
    <submittedName>
        <fullName evidence="1">Uncharacterized protein</fullName>
    </submittedName>
</protein>
<accession>A0A1Q5UF99</accession>
<reference evidence="1 2" key="1">
    <citation type="submission" date="2016-10" db="EMBL/GenBank/DDBJ databases">
        <title>Genome sequence of the ascomycete fungus Penicillium subrubescens.</title>
        <authorList>
            <person name="De Vries R.P."/>
            <person name="Peng M."/>
            <person name="Dilokpimol A."/>
            <person name="Hilden K."/>
            <person name="Makela M.R."/>
            <person name="Grigoriev I."/>
            <person name="Riley R."/>
            <person name="Granchi Z."/>
        </authorList>
    </citation>
    <scope>NUCLEOTIDE SEQUENCE [LARGE SCALE GENOMIC DNA]</scope>
    <source>
        <strain evidence="1 2">CBS 132785</strain>
    </source>
</reference>
<proteinExistence type="predicted"/>
<dbReference type="EMBL" id="MNBE01000294">
    <property type="protein sequence ID" value="OKP11158.1"/>
    <property type="molecule type" value="Genomic_DNA"/>
</dbReference>
<evidence type="ECO:0000313" key="2">
    <source>
        <dbReference type="Proteomes" id="UP000186955"/>
    </source>
</evidence>